<evidence type="ECO:0000313" key="1">
    <source>
        <dbReference type="EMBL" id="MEC1179052.1"/>
    </source>
</evidence>
<reference evidence="1 2" key="1">
    <citation type="submission" date="2023-03" db="EMBL/GenBank/DDBJ databases">
        <title>Bacillus Genome Sequencing.</title>
        <authorList>
            <person name="Dunlap C."/>
        </authorList>
    </citation>
    <scope>NUCLEOTIDE SEQUENCE [LARGE SCALE GENOMIC DNA]</scope>
    <source>
        <strain evidence="1 2">B-59205</strain>
    </source>
</reference>
<dbReference type="SUPFAM" id="SSF46955">
    <property type="entry name" value="Putative DNA-binding domain"/>
    <property type="match status" value="1"/>
</dbReference>
<keyword evidence="2" id="KW-1185">Reference proteome</keyword>
<dbReference type="InterPro" id="IPR009061">
    <property type="entry name" value="DNA-bd_dom_put_sf"/>
</dbReference>
<sequence>MQHTFEISKGLENILTELIITCTNQAIKSQHIVSKEWLSLSEAAKYAGVSNNTLVKFRHIGLKVCEIDGIKRVSRNEINRFLEEYSL</sequence>
<comment type="caution">
    <text evidence="1">The sequence shown here is derived from an EMBL/GenBank/DDBJ whole genome shotgun (WGS) entry which is preliminary data.</text>
</comment>
<proteinExistence type="predicted"/>
<dbReference type="EMBL" id="JARSFG010000015">
    <property type="protein sequence ID" value="MEC1179052.1"/>
    <property type="molecule type" value="Genomic_DNA"/>
</dbReference>
<protein>
    <submittedName>
        <fullName evidence="1">Helix-turn-helix domain-containing protein</fullName>
    </submittedName>
</protein>
<dbReference type="RefSeq" id="WP_326123549.1">
    <property type="nucleotide sequence ID" value="NZ_JARSFG010000015.1"/>
</dbReference>
<organism evidence="1 2">
    <name type="scientific">Metasolibacillus meyeri</name>
    <dbReference type="NCBI Taxonomy" id="1071052"/>
    <lineage>
        <taxon>Bacteria</taxon>
        <taxon>Bacillati</taxon>
        <taxon>Bacillota</taxon>
        <taxon>Bacilli</taxon>
        <taxon>Bacillales</taxon>
        <taxon>Caryophanaceae</taxon>
        <taxon>Metasolibacillus</taxon>
    </lineage>
</organism>
<dbReference type="AlphaFoldDB" id="A0AAW9NRS7"/>
<gene>
    <name evidence="1" type="ORF">P9B03_11210</name>
</gene>
<accession>A0AAW9NRS7</accession>
<name>A0AAW9NRS7_9BACL</name>
<evidence type="ECO:0000313" key="2">
    <source>
        <dbReference type="Proteomes" id="UP001344888"/>
    </source>
</evidence>
<dbReference type="Proteomes" id="UP001344888">
    <property type="component" value="Unassembled WGS sequence"/>
</dbReference>